<keyword evidence="3" id="KW-0677">Repeat</keyword>
<dbReference type="GO" id="GO:0006696">
    <property type="term" value="P:ergosterol biosynthetic process"/>
    <property type="evidence" value="ECO:0007669"/>
    <property type="project" value="TreeGrafter"/>
</dbReference>
<keyword evidence="6 7" id="KW-0413">Isomerase</keyword>
<dbReference type="InterPro" id="IPR018333">
    <property type="entry name" value="Squalene_cyclase"/>
</dbReference>
<evidence type="ECO:0000256" key="6">
    <source>
        <dbReference type="ARBA" id="ARBA00023235"/>
    </source>
</evidence>
<dbReference type="PANTHER" id="PTHR11764:SF20">
    <property type="entry name" value="LANOSTEROL SYNTHASE"/>
    <property type="match status" value="1"/>
</dbReference>
<evidence type="ECO:0000256" key="5">
    <source>
        <dbReference type="ARBA" id="ARBA00023098"/>
    </source>
</evidence>
<feature type="domain" description="Squalene cyclase C-terminal" evidence="10">
    <location>
        <begin position="434"/>
        <end position="765"/>
    </location>
</feature>
<comment type="similarity">
    <text evidence="1 7">Belongs to the terpene cyclase/mutase family.</text>
</comment>
<keyword evidence="4" id="KW-0752">Steroid biosynthesis</keyword>
<organism evidence="12">
    <name type="scientific">Phaffia rhodozyma</name>
    <name type="common">Yeast</name>
    <name type="synonym">Xanthophyllomyces dendrorhous</name>
    <dbReference type="NCBI Taxonomy" id="264483"/>
    <lineage>
        <taxon>Eukaryota</taxon>
        <taxon>Fungi</taxon>
        <taxon>Dikarya</taxon>
        <taxon>Basidiomycota</taxon>
        <taxon>Agaricomycotina</taxon>
        <taxon>Tremellomycetes</taxon>
        <taxon>Cystofilobasidiales</taxon>
        <taxon>Mrakiaceae</taxon>
        <taxon>Phaffia</taxon>
    </lineage>
</organism>
<dbReference type="FunFam" id="1.50.10.20:FF:000002">
    <property type="entry name" value="Terpene cyclase/mutase family member"/>
    <property type="match status" value="1"/>
</dbReference>
<evidence type="ECO:0000256" key="2">
    <source>
        <dbReference type="ARBA" id="ARBA00022516"/>
    </source>
</evidence>
<evidence type="ECO:0000256" key="8">
    <source>
        <dbReference type="SAM" id="MobiDB-lite"/>
    </source>
</evidence>
<feature type="region of interest" description="Disordered" evidence="8">
    <location>
        <begin position="38"/>
        <end position="57"/>
    </location>
</feature>
<dbReference type="NCBIfam" id="TIGR01787">
    <property type="entry name" value="squalene_cyclas"/>
    <property type="match status" value="1"/>
</dbReference>
<dbReference type="SFLD" id="SFLDG01016">
    <property type="entry name" value="Prenyltransferase_Like_2"/>
    <property type="match status" value="1"/>
</dbReference>
<dbReference type="Pfam" id="PF13249">
    <property type="entry name" value="SQHop_cyclase_N"/>
    <property type="match status" value="1"/>
</dbReference>
<dbReference type="Gene3D" id="1.50.10.20">
    <property type="match status" value="2"/>
</dbReference>
<dbReference type="InterPro" id="IPR008930">
    <property type="entry name" value="Terpenoid_cyclase/PrenylTrfase"/>
</dbReference>
<name>A0A0F7SSB6_PHARH</name>
<dbReference type="InterPro" id="IPR032697">
    <property type="entry name" value="SQ_cyclase_N"/>
</dbReference>
<evidence type="ECO:0000256" key="4">
    <source>
        <dbReference type="ARBA" id="ARBA00022955"/>
    </source>
</evidence>
<keyword evidence="9" id="KW-0812">Transmembrane</keyword>
<evidence type="ECO:0000256" key="7">
    <source>
        <dbReference type="RuleBase" id="RU362003"/>
    </source>
</evidence>
<evidence type="ECO:0000256" key="3">
    <source>
        <dbReference type="ARBA" id="ARBA00022737"/>
    </source>
</evidence>
<dbReference type="GO" id="GO:0005811">
    <property type="term" value="C:lipid droplet"/>
    <property type="evidence" value="ECO:0007669"/>
    <property type="project" value="InterPro"/>
</dbReference>
<dbReference type="GO" id="GO:0000250">
    <property type="term" value="F:lanosterol synthase activity"/>
    <property type="evidence" value="ECO:0007669"/>
    <property type="project" value="TreeGrafter"/>
</dbReference>
<feature type="transmembrane region" description="Helical" evidence="9">
    <location>
        <begin position="12"/>
        <end position="32"/>
    </location>
</feature>
<dbReference type="EC" id="5.4.99.-" evidence="7"/>
<dbReference type="PANTHER" id="PTHR11764">
    <property type="entry name" value="TERPENE CYCLASE/MUTASE FAMILY MEMBER"/>
    <property type="match status" value="1"/>
</dbReference>
<keyword evidence="9" id="KW-1133">Transmembrane helix</keyword>
<dbReference type="FunFam" id="1.50.10.20:FF:000003">
    <property type="entry name" value="Terpene cyclase/mutase family member"/>
    <property type="match status" value="1"/>
</dbReference>
<evidence type="ECO:0000259" key="11">
    <source>
        <dbReference type="Pfam" id="PF13249"/>
    </source>
</evidence>
<keyword evidence="9" id="KW-0472">Membrane</keyword>
<reference evidence="12" key="1">
    <citation type="submission" date="2014-08" db="EMBL/GenBank/DDBJ databases">
        <authorList>
            <person name="Sharma Rahul"/>
            <person name="Thines Marco"/>
        </authorList>
    </citation>
    <scope>NUCLEOTIDE SEQUENCE</scope>
</reference>
<dbReference type="EMBL" id="LN483142">
    <property type="protein sequence ID" value="CED82918.1"/>
    <property type="molecule type" value="Genomic_DNA"/>
</dbReference>
<feature type="compositionally biased region" description="Pro residues" evidence="8">
    <location>
        <begin position="43"/>
        <end position="57"/>
    </location>
</feature>
<keyword evidence="2" id="KW-0444">Lipid biosynthesis</keyword>
<evidence type="ECO:0000313" key="12">
    <source>
        <dbReference type="EMBL" id="CED82918.1"/>
    </source>
</evidence>
<feature type="domain" description="Squalene cyclase N-terminal" evidence="11">
    <location>
        <begin position="131"/>
        <end position="420"/>
    </location>
</feature>
<evidence type="ECO:0000256" key="9">
    <source>
        <dbReference type="SAM" id="Phobius"/>
    </source>
</evidence>
<dbReference type="GO" id="GO:0016104">
    <property type="term" value="P:triterpenoid biosynthetic process"/>
    <property type="evidence" value="ECO:0007669"/>
    <property type="project" value="InterPro"/>
</dbReference>
<dbReference type="Pfam" id="PF13243">
    <property type="entry name" value="SQHop_cyclase_C"/>
    <property type="match status" value="1"/>
</dbReference>
<accession>A0A0F7SSB6</accession>
<evidence type="ECO:0000256" key="1">
    <source>
        <dbReference type="ARBA" id="ARBA00009755"/>
    </source>
</evidence>
<dbReference type="CDD" id="cd02892">
    <property type="entry name" value="SQCY_1"/>
    <property type="match status" value="1"/>
</dbReference>
<dbReference type="AlphaFoldDB" id="A0A0F7SSB6"/>
<evidence type="ECO:0000259" key="10">
    <source>
        <dbReference type="Pfam" id="PF13243"/>
    </source>
</evidence>
<keyword evidence="5" id="KW-0443">Lipid metabolism</keyword>
<dbReference type="InterPro" id="IPR032696">
    <property type="entry name" value="SQ_cyclase_C"/>
</dbReference>
<sequence length="778" mass="88404">MTSLIPEGYTPTGIVLIGILSVGIYWSGIAIWKSANPEAKAKAPPPPPLQDYSYQPPPNQATDLRNWRLRVSHGSHGRHEWKYLRTKEEQDAWPQTTEDKFWLGLETDLPKLKKASTPLEAAQNGFEFYKKIQSADGHWSGEYGGPMFLIPGLIISLYVTQSEPLEEEQRLEMIRYLCNRADKKEGGWGIHTHSPPTVFGTALNYVSLRILGLPSSHPVCEKARKKLMEMGGAEVVPSWGKAWLAILNCYKWEGLSPICPELILLPKWLIVHPWRWWIHVRAVYFPMVYLYGKRFQCPVTPLIEELRSEIFVGTYENIPFHKLSNAISPIDLYYPHHPVFQMLTYPLAFLEYVIPRFFPWIRKLALERNYRMVVMEDENTNCQTVGPVSKCYNLVARFVGDGPDSQAVKDHRKVVDDFLWMGREGLMMCGTNGSQLWDASFISQALVETELATEPSNHTSMLRCLDWLDKAQIRTNPKHHKESFRQGTLGAWPFSTPEQSYIVSDCTAEGMKAVLGLQDLPSMPEAVSAKRLENAVDCLLVMQNSNGGFASYELIRAPHILEVFNHAEVFGNIMTEYNYPECTTSVLSALQMFSRRYPNYRKVEIQSCVKRAVGYIHSSQQQDGAWFGSWGICFTYATNFALESLALAGETFENSESVRRACSFLLSKQMEDGGWGETYMSCVTGVYCPHSTSQVVQTSWAVLCLVSAKYPDRAPIDRALKLIMSRQLPNGSWAQEDIEGIFNKNCAIVYPNFKFSFCIWALGKADIYLRSLDEKKST</sequence>
<dbReference type="SUPFAM" id="SSF48239">
    <property type="entry name" value="Terpenoid cyclases/Protein prenyltransferases"/>
    <property type="match status" value="2"/>
</dbReference>
<dbReference type="Gene3D" id="6.20.120.20">
    <property type="match status" value="1"/>
</dbReference>
<protein>
    <recommendedName>
        <fullName evidence="7">Terpene cyclase/mutase family member</fullName>
        <ecNumber evidence="7">5.4.99.-</ecNumber>
    </recommendedName>
</protein>
<proteinExistence type="inferred from homology"/>